<dbReference type="EMBL" id="FUKO01000012">
    <property type="protein sequence ID" value="SJN22789.1"/>
    <property type="molecule type" value="Genomic_DNA"/>
</dbReference>
<evidence type="ECO:0000313" key="2">
    <source>
        <dbReference type="Proteomes" id="UP000196320"/>
    </source>
</evidence>
<keyword evidence="2" id="KW-1185">Reference proteome</keyword>
<sequence>MTVLDDGTGAELCLGMMAMSYPPQCGGASVVGWDWDDWTGSFTEAAGVRWGMFTLTGEYDAEAFEFTPTEVAPWHENDETTENPWGSEVDFTTPCTTPDGGWRVLDAERTSDETMNRAFERAAELPGYAASWVDRSRIPQVGSDATAEEEVAATASSPELTIVNVAVVGDTSAAEAVMREEWGGMLCVSAAERTEAELQDIAAEVTSEDSLSSGTLGVAPNGMTGQVELQVVYDDGSLQRQLDDEYGAGIVVVSSMLRSVN</sequence>
<name>A0A1R4ISY4_9MICO</name>
<dbReference type="Proteomes" id="UP000196320">
    <property type="component" value="Unassembled WGS sequence"/>
</dbReference>
<dbReference type="AlphaFoldDB" id="A0A1R4ISY4"/>
<accession>A0A1R4ISY4</accession>
<proteinExistence type="predicted"/>
<reference evidence="1 2" key="1">
    <citation type="submission" date="2017-02" db="EMBL/GenBank/DDBJ databases">
        <authorList>
            <person name="Peterson S.W."/>
        </authorList>
    </citation>
    <scope>NUCLEOTIDE SEQUENCE [LARGE SCALE GENOMIC DNA]</scope>
    <source>
        <strain evidence="1 2">B Mb 05.01</strain>
    </source>
</reference>
<gene>
    <name evidence="1" type="ORF">FM104_03710</name>
</gene>
<evidence type="ECO:0000313" key="1">
    <source>
        <dbReference type="EMBL" id="SJN22789.1"/>
    </source>
</evidence>
<protein>
    <submittedName>
        <fullName evidence="1">Uncharacterized protein</fullName>
    </submittedName>
</protein>
<organism evidence="1 2">
    <name type="scientific">Microbacterium esteraromaticum</name>
    <dbReference type="NCBI Taxonomy" id="57043"/>
    <lineage>
        <taxon>Bacteria</taxon>
        <taxon>Bacillati</taxon>
        <taxon>Actinomycetota</taxon>
        <taxon>Actinomycetes</taxon>
        <taxon>Micrococcales</taxon>
        <taxon>Microbacteriaceae</taxon>
        <taxon>Microbacterium</taxon>
    </lineage>
</organism>